<gene>
    <name evidence="2" type="ORF">Pmani_009635</name>
</gene>
<sequence>MCSRRWDDDMLRSHSPQSRSPQRLCIHSTAQEEDAPPPPVPCHCSRASTVALRGGQLAQVDLLLSKLDPPRVCVVPVNLNSNFNSVLDECEVA</sequence>
<protein>
    <submittedName>
        <fullName evidence="2">Uncharacterized protein</fullName>
    </submittedName>
</protein>
<dbReference type="Proteomes" id="UP001292094">
    <property type="component" value="Unassembled WGS sequence"/>
</dbReference>
<comment type="caution">
    <text evidence="2">The sequence shown here is derived from an EMBL/GenBank/DDBJ whole genome shotgun (WGS) entry which is preliminary data.</text>
</comment>
<proteinExistence type="predicted"/>
<feature type="region of interest" description="Disordered" evidence="1">
    <location>
        <begin position="1"/>
        <end position="23"/>
    </location>
</feature>
<evidence type="ECO:0000256" key="1">
    <source>
        <dbReference type="SAM" id="MobiDB-lite"/>
    </source>
</evidence>
<dbReference type="EMBL" id="JAWZYT010000754">
    <property type="protein sequence ID" value="KAK4319435.1"/>
    <property type="molecule type" value="Genomic_DNA"/>
</dbReference>
<evidence type="ECO:0000313" key="2">
    <source>
        <dbReference type="EMBL" id="KAK4319435.1"/>
    </source>
</evidence>
<keyword evidence="3" id="KW-1185">Reference proteome</keyword>
<reference evidence="2" key="1">
    <citation type="submission" date="2023-11" db="EMBL/GenBank/DDBJ databases">
        <title>Genome assemblies of two species of porcelain crab, Petrolisthes cinctipes and Petrolisthes manimaculis (Anomura: Porcellanidae).</title>
        <authorList>
            <person name="Angst P."/>
        </authorList>
    </citation>
    <scope>NUCLEOTIDE SEQUENCE</scope>
    <source>
        <strain evidence="2">PB745_02</strain>
        <tissue evidence="2">Gill</tissue>
    </source>
</reference>
<name>A0AAE1Q4K3_9EUCA</name>
<dbReference type="AlphaFoldDB" id="A0AAE1Q4K3"/>
<accession>A0AAE1Q4K3</accession>
<evidence type="ECO:0000313" key="3">
    <source>
        <dbReference type="Proteomes" id="UP001292094"/>
    </source>
</evidence>
<feature type="compositionally biased region" description="Basic and acidic residues" evidence="1">
    <location>
        <begin position="1"/>
        <end position="12"/>
    </location>
</feature>
<feature type="compositionally biased region" description="Low complexity" evidence="1">
    <location>
        <begin position="13"/>
        <end position="23"/>
    </location>
</feature>
<organism evidence="2 3">
    <name type="scientific">Petrolisthes manimaculis</name>
    <dbReference type="NCBI Taxonomy" id="1843537"/>
    <lineage>
        <taxon>Eukaryota</taxon>
        <taxon>Metazoa</taxon>
        <taxon>Ecdysozoa</taxon>
        <taxon>Arthropoda</taxon>
        <taxon>Crustacea</taxon>
        <taxon>Multicrustacea</taxon>
        <taxon>Malacostraca</taxon>
        <taxon>Eumalacostraca</taxon>
        <taxon>Eucarida</taxon>
        <taxon>Decapoda</taxon>
        <taxon>Pleocyemata</taxon>
        <taxon>Anomura</taxon>
        <taxon>Galatheoidea</taxon>
        <taxon>Porcellanidae</taxon>
        <taxon>Petrolisthes</taxon>
    </lineage>
</organism>